<dbReference type="Gene3D" id="3.30.300.90">
    <property type="entry name" value="BolA-like"/>
    <property type="match status" value="1"/>
</dbReference>
<dbReference type="Proteomes" id="UP000887569">
    <property type="component" value="Unplaced"/>
</dbReference>
<dbReference type="Pfam" id="PF01722">
    <property type="entry name" value="BolA"/>
    <property type="match status" value="1"/>
</dbReference>
<sequence length="121" mass="13609">RLQGVTVFDGIPRFRRSSTRMLRLRLQGLLRANAHRALCSARSQTEGEKRIAKLLQKRFPNATTVDVKDVSGGCGSMYQIVVECDDFKGLPRVRQHRLVTDTLKEEISSMHGVVVETSTPK</sequence>
<evidence type="ECO:0000256" key="1">
    <source>
        <dbReference type="ARBA" id="ARBA00005578"/>
    </source>
</evidence>
<reference evidence="4" key="1">
    <citation type="submission" date="2022-11" db="UniProtKB">
        <authorList>
            <consortium name="WormBaseParasite"/>
        </authorList>
    </citation>
    <scope>IDENTIFICATION</scope>
</reference>
<keyword evidence="3" id="KW-1185">Reference proteome</keyword>
<organism evidence="3 4">
    <name type="scientific">Parascaris univalens</name>
    <name type="common">Nematode worm</name>
    <dbReference type="NCBI Taxonomy" id="6257"/>
    <lineage>
        <taxon>Eukaryota</taxon>
        <taxon>Metazoa</taxon>
        <taxon>Ecdysozoa</taxon>
        <taxon>Nematoda</taxon>
        <taxon>Chromadorea</taxon>
        <taxon>Rhabditida</taxon>
        <taxon>Spirurina</taxon>
        <taxon>Ascaridomorpha</taxon>
        <taxon>Ascaridoidea</taxon>
        <taxon>Ascarididae</taxon>
        <taxon>Parascaris</taxon>
    </lineage>
</organism>
<dbReference type="InterPro" id="IPR036065">
    <property type="entry name" value="BolA-like_sf"/>
</dbReference>
<dbReference type="SUPFAM" id="SSF82657">
    <property type="entry name" value="BolA-like"/>
    <property type="match status" value="1"/>
</dbReference>
<dbReference type="GO" id="GO:0005759">
    <property type="term" value="C:mitochondrial matrix"/>
    <property type="evidence" value="ECO:0007669"/>
    <property type="project" value="TreeGrafter"/>
</dbReference>
<name>A0A915BSC7_PARUN</name>
<dbReference type="PANTHER" id="PTHR46188">
    <property type="entry name" value="BOLA-LIKE PROTEIN 3"/>
    <property type="match status" value="1"/>
</dbReference>
<evidence type="ECO:0000313" key="4">
    <source>
        <dbReference type="WBParaSite" id="PgR056X_g053_t01"/>
    </source>
</evidence>
<dbReference type="WBParaSite" id="PgR056X_g053_t01">
    <property type="protein sequence ID" value="PgR056X_g053_t01"/>
    <property type="gene ID" value="PgR056X_g053"/>
</dbReference>
<dbReference type="InterPro" id="IPR052275">
    <property type="entry name" value="Mt_Fe-S_assembly_factor"/>
</dbReference>
<dbReference type="InterPro" id="IPR002634">
    <property type="entry name" value="BolA"/>
</dbReference>
<accession>A0A915BSC7</accession>
<dbReference type="PANTHER" id="PTHR46188:SF1">
    <property type="entry name" value="BOLA-LIKE PROTEIN 3"/>
    <property type="match status" value="1"/>
</dbReference>
<evidence type="ECO:0000256" key="2">
    <source>
        <dbReference type="RuleBase" id="RU003860"/>
    </source>
</evidence>
<protein>
    <submittedName>
        <fullName evidence="4">BolA-like protein 3</fullName>
    </submittedName>
</protein>
<proteinExistence type="inferred from homology"/>
<dbReference type="AlphaFoldDB" id="A0A915BSC7"/>
<comment type="similarity">
    <text evidence="1 2">Belongs to the BolA/IbaG family.</text>
</comment>
<evidence type="ECO:0000313" key="3">
    <source>
        <dbReference type="Proteomes" id="UP000887569"/>
    </source>
</evidence>